<evidence type="ECO:0000313" key="2">
    <source>
        <dbReference type="Proteomes" id="UP001079657"/>
    </source>
</evidence>
<dbReference type="RefSeq" id="WP_268049827.1">
    <property type="nucleotide sequence ID" value="NZ_JAPQES010000003.1"/>
</dbReference>
<accession>A0ABT4CPK8</accession>
<proteinExistence type="predicted"/>
<dbReference type="EMBL" id="JAPQES010000003">
    <property type="protein sequence ID" value="MCY6370987.1"/>
    <property type="molecule type" value="Genomic_DNA"/>
</dbReference>
<protein>
    <submittedName>
        <fullName evidence="1">SLAP domain-containing protein</fullName>
    </submittedName>
</protein>
<dbReference type="InterPro" id="IPR030910">
    <property type="entry name" value="SLAP_dom"/>
</dbReference>
<name>A0ABT4CPK8_9CLOT</name>
<dbReference type="Proteomes" id="UP001079657">
    <property type="component" value="Unassembled WGS sequence"/>
</dbReference>
<comment type="caution">
    <text evidence="1">The sequence shown here is derived from an EMBL/GenBank/DDBJ whole genome shotgun (WGS) entry which is preliminary data.</text>
</comment>
<reference evidence="1" key="1">
    <citation type="submission" date="2022-12" db="EMBL/GenBank/DDBJ databases">
        <authorList>
            <person name="Wang J."/>
        </authorList>
    </citation>
    <scope>NUCLEOTIDE SEQUENCE</scope>
    <source>
        <strain evidence="1">HY-42-06</strain>
    </source>
</reference>
<organism evidence="1 2">
    <name type="scientific">Clostridium ganghwense</name>
    <dbReference type="NCBI Taxonomy" id="312089"/>
    <lineage>
        <taxon>Bacteria</taxon>
        <taxon>Bacillati</taxon>
        <taxon>Bacillota</taxon>
        <taxon>Clostridia</taxon>
        <taxon>Eubacteriales</taxon>
        <taxon>Clostridiaceae</taxon>
        <taxon>Clostridium</taxon>
    </lineage>
</organism>
<gene>
    <name evidence="1" type="ORF">OXH55_10120</name>
</gene>
<keyword evidence="2" id="KW-1185">Reference proteome</keyword>
<sequence>MSSKNQLNNEKKDVQLELSLDQKASEIMSKLQKELINDELEKFPDIKENDINISTSYIFDLGDKLEASIFFRNGLKKKINFDKIPISIIDSNENVLASQIFDLREIGDIPPLSARPWKLLFDKENVFAEEVSKDNCKIVFGGNIQALKTVKVAYENAPDNLAVSLKNKLNEYLENLPLLKRGDISLNTYDIKIEVDNKIYIAIVIRNGHNKKIKVEKLPLTLYDADNKIIWSDILNIESLEVSSLKAKIFNIVVNTDKLDLSQYNLEKLSVKFANNKIN</sequence>
<dbReference type="NCBIfam" id="TIGR04398">
    <property type="entry name" value="SLAP_DUP"/>
    <property type="match status" value="2"/>
</dbReference>
<evidence type="ECO:0000313" key="1">
    <source>
        <dbReference type="EMBL" id="MCY6370987.1"/>
    </source>
</evidence>